<evidence type="ECO:0000313" key="2">
    <source>
        <dbReference type="EMBL" id="VVE57060.1"/>
    </source>
</evidence>
<protein>
    <submittedName>
        <fullName evidence="2">Uncharacterized protein</fullName>
    </submittedName>
</protein>
<keyword evidence="3" id="KW-1185">Reference proteome</keyword>
<dbReference type="AlphaFoldDB" id="A0A5E4Z9Q4"/>
<evidence type="ECO:0000256" key="1">
    <source>
        <dbReference type="SAM" id="Phobius"/>
    </source>
</evidence>
<organism evidence="2 3">
    <name type="scientific">Pandoraea aquatica</name>
    <dbReference type="NCBI Taxonomy" id="2508290"/>
    <lineage>
        <taxon>Bacteria</taxon>
        <taxon>Pseudomonadati</taxon>
        <taxon>Pseudomonadota</taxon>
        <taxon>Betaproteobacteria</taxon>
        <taxon>Burkholderiales</taxon>
        <taxon>Burkholderiaceae</taxon>
        <taxon>Pandoraea</taxon>
    </lineage>
</organism>
<keyword evidence="1" id="KW-1133">Transmembrane helix</keyword>
<keyword evidence="1" id="KW-0472">Membrane</keyword>
<dbReference type="Proteomes" id="UP000366819">
    <property type="component" value="Unassembled WGS sequence"/>
</dbReference>
<evidence type="ECO:0000313" key="3">
    <source>
        <dbReference type="Proteomes" id="UP000366819"/>
    </source>
</evidence>
<feature type="transmembrane region" description="Helical" evidence="1">
    <location>
        <begin position="21"/>
        <end position="40"/>
    </location>
</feature>
<gene>
    <name evidence="2" type="ORF">PAQ31011_05177</name>
</gene>
<proteinExistence type="predicted"/>
<dbReference type="RefSeq" id="WP_281350036.1">
    <property type="nucleotide sequence ID" value="NZ_CABPSN010000012.1"/>
</dbReference>
<reference evidence="2 3" key="1">
    <citation type="submission" date="2019-08" db="EMBL/GenBank/DDBJ databases">
        <authorList>
            <person name="Peeters C."/>
        </authorList>
    </citation>
    <scope>NUCLEOTIDE SEQUENCE [LARGE SCALE GENOMIC DNA]</scope>
    <source>
        <strain evidence="2 3">LMG 31011</strain>
    </source>
</reference>
<keyword evidence="1" id="KW-0812">Transmembrane</keyword>
<sequence>MKNNKTEERESIREKVARKTSWLTPAALILLVVAFAVSLFKSH</sequence>
<dbReference type="EMBL" id="CABPSN010000012">
    <property type="protein sequence ID" value="VVE57060.1"/>
    <property type="molecule type" value="Genomic_DNA"/>
</dbReference>
<accession>A0A5E4Z9Q4</accession>
<name>A0A5E4Z9Q4_9BURK</name>